<comment type="caution">
    <text evidence="4">The sequence shown here is derived from an EMBL/GenBank/DDBJ whole genome shotgun (WGS) entry which is preliminary data.</text>
</comment>
<evidence type="ECO:0000256" key="3">
    <source>
        <dbReference type="ARBA" id="ARBA00024446"/>
    </source>
</evidence>
<dbReference type="PATRIC" id="fig|1423796.3.peg.1597"/>
<dbReference type="Pfam" id="PF03319">
    <property type="entry name" value="EutN_CcmL"/>
    <property type="match status" value="1"/>
</dbReference>
<dbReference type="InterPro" id="IPR004992">
    <property type="entry name" value="EutN_CcmL"/>
</dbReference>
<dbReference type="Gene3D" id="2.40.50.220">
    <property type="entry name" value="EutN/Ccml"/>
    <property type="match status" value="1"/>
</dbReference>
<gene>
    <name evidence="4" type="ORF">FC24_GL001569</name>
</gene>
<evidence type="ECO:0008006" key="6">
    <source>
        <dbReference type="Google" id="ProtNLM"/>
    </source>
</evidence>
<dbReference type="EMBL" id="AYYI01000042">
    <property type="protein sequence ID" value="KRM97313.1"/>
    <property type="molecule type" value="Genomic_DNA"/>
</dbReference>
<organism evidence="4 5">
    <name type="scientific">Loigolactobacillus rennini DSM 20253</name>
    <dbReference type="NCBI Taxonomy" id="1423796"/>
    <lineage>
        <taxon>Bacteria</taxon>
        <taxon>Bacillati</taxon>
        <taxon>Bacillota</taxon>
        <taxon>Bacilli</taxon>
        <taxon>Lactobacillales</taxon>
        <taxon>Lactobacillaceae</taxon>
        <taxon>Loigolactobacillus</taxon>
    </lineage>
</organism>
<evidence type="ECO:0000313" key="4">
    <source>
        <dbReference type="EMBL" id="KRM97313.1"/>
    </source>
</evidence>
<protein>
    <recommendedName>
        <fullName evidence="6">Ethanolamine utilization protein EutN</fullName>
    </recommendedName>
</protein>
<evidence type="ECO:0000256" key="1">
    <source>
        <dbReference type="ARBA" id="ARBA00023587"/>
    </source>
</evidence>
<dbReference type="OrthoDB" id="196195at2"/>
<reference evidence="4 5" key="1">
    <citation type="journal article" date="2015" name="Genome Announc.">
        <title>Expanding the biotechnology potential of lactobacilli through comparative genomics of 213 strains and associated genera.</title>
        <authorList>
            <person name="Sun Z."/>
            <person name="Harris H.M."/>
            <person name="McCann A."/>
            <person name="Guo C."/>
            <person name="Argimon S."/>
            <person name="Zhang W."/>
            <person name="Yang X."/>
            <person name="Jeffery I.B."/>
            <person name="Cooney J.C."/>
            <person name="Kagawa T.F."/>
            <person name="Liu W."/>
            <person name="Song Y."/>
            <person name="Salvetti E."/>
            <person name="Wrobel A."/>
            <person name="Rasinkangas P."/>
            <person name="Parkhill J."/>
            <person name="Rea M.C."/>
            <person name="O'Sullivan O."/>
            <person name="Ritari J."/>
            <person name="Douillard F.P."/>
            <person name="Paul Ross R."/>
            <person name="Yang R."/>
            <person name="Briner A.E."/>
            <person name="Felis G.E."/>
            <person name="de Vos W.M."/>
            <person name="Barrangou R."/>
            <person name="Klaenhammer T.R."/>
            <person name="Caufield P.W."/>
            <person name="Cui Y."/>
            <person name="Zhang H."/>
            <person name="O'Toole P.W."/>
        </authorList>
    </citation>
    <scope>NUCLEOTIDE SEQUENCE [LARGE SCALE GENOMIC DNA]</scope>
    <source>
        <strain evidence="4 5">DSM 20253</strain>
    </source>
</reference>
<dbReference type="Proteomes" id="UP000051638">
    <property type="component" value="Unassembled WGS sequence"/>
</dbReference>
<dbReference type="SUPFAM" id="SSF159133">
    <property type="entry name" value="EutN/CcmL-like"/>
    <property type="match status" value="1"/>
</dbReference>
<comment type="subcellular location">
    <subcellularLocation>
        <location evidence="1">Carboxysome</location>
    </subcellularLocation>
</comment>
<evidence type="ECO:0000256" key="2">
    <source>
        <dbReference type="ARBA" id="ARBA00023669"/>
    </source>
</evidence>
<dbReference type="PANTHER" id="PTHR36539:SF2">
    <property type="entry name" value="ETHANOLAMINE UTILIZATION PROTEIN"/>
    <property type="match status" value="1"/>
</dbReference>
<dbReference type="GO" id="GO:0031470">
    <property type="term" value="C:carboxysome"/>
    <property type="evidence" value="ECO:0007669"/>
    <property type="project" value="UniProtKB-SubCell"/>
</dbReference>
<name>A0A0R2CZX0_9LACO</name>
<evidence type="ECO:0000313" key="5">
    <source>
        <dbReference type="Proteomes" id="UP000051638"/>
    </source>
</evidence>
<dbReference type="RefSeq" id="WP_057874122.1">
    <property type="nucleotide sequence ID" value="NZ_AYYI01000042.1"/>
</dbReference>
<dbReference type="STRING" id="1423796.FC24_GL001569"/>
<dbReference type="PROSITE" id="PS51932">
    <property type="entry name" value="BMV"/>
    <property type="match status" value="1"/>
</dbReference>
<accession>A0A0R2CZX0</accession>
<keyword evidence="5" id="KW-1185">Reference proteome</keyword>
<keyword evidence="2" id="KW-1282">Carboxysome</keyword>
<dbReference type="InterPro" id="IPR036677">
    <property type="entry name" value="EutN_CcmL_sf"/>
</dbReference>
<dbReference type="AlphaFoldDB" id="A0A0R2CZX0"/>
<dbReference type="PANTHER" id="PTHR36539">
    <property type="entry name" value="ETHANOLAMINE UTILIZATION PROTEIN EUTN"/>
    <property type="match status" value="1"/>
</dbReference>
<proteinExistence type="predicted"/>
<sequence>MVVGKVIGNLWATKKYDELNGSKFLLVEVADKINVEKKIIRHLIAIDQIGAGISEKVLIAEGSAARMLSKNHDLPIDAAIIAIIDSVESNMP</sequence>
<keyword evidence="3" id="KW-1283">Bacterial microcompartment</keyword>